<keyword evidence="4" id="KW-1185">Reference proteome</keyword>
<dbReference type="GeneID" id="105894998"/>
<evidence type="ECO:0000256" key="1">
    <source>
        <dbReference type="SAM" id="MobiDB-lite"/>
    </source>
</evidence>
<dbReference type="PROSITE" id="PS50132">
    <property type="entry name" value="RGS"/>
    <property type="match status" value="1"/>
</dbReference>
<dbReference type="OrthoDB" id="10013157at2759"/>
<accession>A0A6P3VPU8</accession>
<evidence type="ECO:0000313" key="4">
    <source>
        <dbReference type="Proteomes" id="UP000515152"/>
    </source>
</evidence>
<feature type="region of interest" description="Disordered" evidence="1">
    <location>
        <begin position="987"/>
        <end position="1040"/>
    </location>
</feature>
<feature type="region of interest" description="Disordered" evidence="1">
    <location>
        <begin position="172"/>
        <end position="195"/>
    </location>
</feature>
<dbReference type="InterPro" id="IPR044926">
    <property type="entry name" value="RGS_subdomain_2"/>
</dbReference>
<dbReference type="AlphaFoldDB" id="A0A6P3VPU8"/>
<dbReference type="KEGG" id="char:105894998"/>
<gene>
    <name evidence="5" type="primary">LOC105894998</name>
</gene>
<sequence length="1040" mass="116547">MQRFSSLIAGTRGEELVLFSVRVSRLLSLPKQEQETAQSVRYRALLSVIQLNHLKEGSSVTAACRISTAEALEILAGDHPEDGKQQMLWRMRTQAVLRLRHYWAPHFLSQCKASLGRLAQCRPVLEEYLRLASCDGPQVSPVLPGVEKSQLEQSAVSPSSYNSTKSKKLLWRSQLGSKKPPKTTTGGEGQEDTPGVCQWLPLEGKGCLDGCTSIAHNKDSDLIPTAMRHVSVGTAGGFQLSIQASQAGKDQVLPDVDVPHICMGTPALHVPVNVDVPAPPPSARCYAHVGPAMSADGMAGGPYRAFLEKRAQEAAVLHLALWQELDVLLHLLLKVQGEDSLHVQKQVVARRVADTFLSGEAERMLLIERSTCARLRELLPSGEALPWIYAAKHDICKVLSISYDSFLDEEDTNFSSHLFGRMESARVTRMQTVPSSGQNTAAQQFRRMTEALALSRGCCGYADTELLSNDTWVLLTLEDVARGGSIHLQPGATVEDEYDMPFGQLALKSPKDAVERISANYHLYCKERPASDRPTSRNVSSANSTRKDLKKENSFYHTPSMRPRTYADLFRNPSYLDYFKRYLRYHNAHGAVLFIQEVERLRSIDPTLSNKAAKLQRRKINAIVEKYFRREDAMDYLQCNADIINKVVTMRPVVCEMLYTIQDVVNKSVEAKWFKEYQDIFPVCPVVVPDTVARDTKIKSKLKNVWSILNRFIKGVCKFNNGMENSITRGEFEQFLRQSYLTFSDPIDASPSPSSHDVSNTHLLKEEDTAPLKTRLINSKPIIVGFLVNDLSFFLECERFRSLADSGLAMASAGLYGENDYAMLHQKADMIIKLFLKAEFSPKLRVNITELQRDNILSLFNSGRVDRTLFYVAIVTVFPILMICWKKFCTYRVMMTAFGQEVVKRPKKEVRTAESTDHMDIRNDWYREVKTIISLTDEYTIVRFTVQRGLKLIVPQGRVDIKECLGSESLAKFSSELRGMPPFAAPDSLGLKPNPQQQPSNTHFLHPEGTPTSGVNWPTVAAEGGLGKETATIISNERVE</sequence>
<dbReference type="InterPro" id="IPR016137">
    <property type="entry name" value="RGS"/>
</dbReference>
<feature type="compositionally biased region" description="Polar residues" evidence="1">
    <location>
        <begin position="994"/>
        <end position="1003"/>
    </location>
</feature>
<name>A0A6P3VPU8_CLUHA</name>
<evidence type="ECO:0000313" key="5">
    <source>
        <dbReference type="RefSeq" id="XP_012677017.2"/>
    </source>
</evidence>
<dbReference type="InterPro" id="IPR036305">
    <property type="entry name" value="RGS_sf"/>
</dbReference>
<keyword evidence="2" id="KW-0472">Membrane</keyword>
<organism evidence="4 5">
    <name type="scientific">Clupea harengus</name>
    <name type="common">Atlantic herring</name>
    <dbReference type="NCBI Taxonomy" id="7950"/>
    <lineage>
        <taxon>Eukaryota</taxon>
        <taxon>Metazoa</taxon>
        <taxon>Chordata</taxon>
        <taxon>Craniata</taxon>
        <taxon>Vertebrata</taxon>
        <taxon>Euteleostomi</taxon>
        <taxon>Actinopterygii</taxon>
        <taxon>Neopterygii</taxon>
        <taxon>Teleostei</taxon>
        <taxon>Clupei</taxon>
        <taxon>Clupeiformes</taxon>
        <taxon>Clupeoidei</taxon>
        <taxon>Clupeidae</taxon>
        <taxon>Clupea</taxon>
    </lineage>
</organism>
<dbReference type="Proteomes" id="UP000515152">
    <property type="component" value="Chromosome 10"/>
</dbReference>
<dbReference type="SUPFAM" id="SSF48097">
    <property type="entry name" value="Regulator of G-protein signaling, RGS"/>
    <property type="match status" value="2"/>
</dbReference>
<keyword evidence="2" id="KW-0812">Transmembrane</keyword>
<dbReference type="InterPro" id="IPR053282">
    <property type="entry name" value="RGS_domain-containing"/>
</dbReference>
<feature type="region of interest" description="Disordered" evidence="1">
    <location>
        <begin position="529"/>
        <end position="557"/>
    </location>
</feature>
<protein>
    <submittedName>
        <fullName evidence="5">Regulator of G-protein signaling protein-like</fullName>
    </submittedName>
</protein>
<feature type="transmembrane region" description="Helical" evidence="2">
    <location>
        <begin position="868"/>
        <end position="885"/>
    </location>
</feature>
<keyword evidence="2" id="KW-1133">Transmembrane helix</keyword>
<evidence type="ECO:0000259" key="3">
    <source>
        <dbReference type="PROSITE" id="PS50132"/>
    </source>
</evidence>
<proteinExistence type="predicted"/>
<reference evidence="5" key="1">
    <citation type="submission" date="2025-08" db="UniProtKB">
        <authorList>
            <consortium name="RefSeq"/>
        </authorList>
    </citation>
    <scope>IDENTIFICATION</scope>
</reference>
<evidence type="ECO:0000256" key="2">
    <source>
        <dbReference type="SAM" id="Phobius"/>
    </source>
</evidence>
<dbReference type="PANTHER" id="PTHR47079">
    <property type="entry name" value="REGULATOR OF G-PROTEIN SIGNALING PROTEIN-LIKE"/>
    <property type="match status" value="1"/>
</dbReference>
<feature type="compositionally biased region" description="Basic and acidic residues" evidence="1">
    <location>
        <begin position="545"/>
        <end position="554"/>
    </location>
</feature>
<dbReference type="Gene3D" id="1.10.167.10">
    <property type="entry name" value="Regulator of G-protein Signalling 4, domain 2"/>
    <property type="match status" value="1"/>
</dbReference>
<dbReference type="PANTHER" id="PTHR47079:SF1">
    <property type="entry name" value="REGULATOR OF G-PROTEIN SIGNALING PROTEIN-LIKE"/>
    <property type="match status" value="1"/>
</dbReference>
<dbReference type="RefSeq" id="XP_012677017.2">
    <property type="nucleotide sequence ID" value="XM_012821563.2"/>
</dbReference>
<feature type="domain" description="RGS" evidence="3">
    <location>
        <begin position="565"/>
        <end position="628"/>
    </location>
</feature>